<sequence>MRRFGGLAAAAMIFLLAGCGMFPGEKRAPWRGEAEAQCLARKQVKPSEFMQPMKAINGPGACGMDSPFRVTAILNGTVTLKSRAVLACPMIAALEQWVAESVQPAARQYYGVAVAEIHFGSYSCRGMNNRAGGRRSEHSYGNAADFMGMTLADGRKLSVVKGWRGSPADQEFLRTIFVGACGQFSTVLAPGSDVYHYNHLHMDLARHGRGRTICKPVLKWTPMSPPPFEPGPGMVAQTGAANITPYDRGASPSAAESDVEAAHDHEAAGQGAAGENDAGDYGGGNQSLNQGAAGRGGQAASINDLLR</sequence>
<proteinExistence type="predicted"/>
<dbReference type="InterPro" id="IPR009683">
    <property type="entry name" value="Extensin-like_C"/>
</dbReference>
<name>A0ABV7UBY6_9HYPH</name>
<dbReference type="RefSeq" id="WP_191319777.1">
    <property type="nucleotide sequence ID" value="NZ_BNCG01000010.1"/>
</dbReference>
<keyword evidence="4" id="KW-1185">Reference proteome</keyword>
<evidence type="ECO:0000256" key="1">
    <source>
        <dbReference type="SAM" id="MobiDB-lite"/>
    </source>
</evidence>
<evidence type="ECO:0000313" key="4">
    <source>
        <dbReference type="Proteomes" id="UP001595704"/>
    </source>
</evidence>
<evidence type="ECO:0000313" key="3">
    <source>
        <dbReference type="EMBL" id="MFC3635957.1"/>
    </source>
</evidence>
<feature type="region of interest" description="Disordered" evidence="1">
    <location>
        <begin position="243"/>
        <end position="307"/>
    </location>
</feature>
<dbReference type="Pfam" id="PF06904">
    <property type="entry name" value="Extensin-like_C"/>
    <property type="match status" value="1"/>
</dbReference>
<dbReference type="Proteomes" id="UP001595704">
    <property type="component" value="Unassembled WGS sequence"/>
</dbReference>
<feature type="domain" description="Extensin-like C-terminal" evidence="2">
    <location>
        <begin position="37"/>
        <end position="215"/>
    </location>
</feature>
<reference evidence="4" key="1">
    <citation type="journal article" date="2019" name="Int. J. Syst. Evol. Microbiol.">
        <title>The Global Catalogue of Microorganisms (GCM) 10K type strain sequencing project: providing services to taxonomists for standard genome sequencing and annotation.</title>
        <authorList>
            <consortium name="The Broad Institute Genomics Platform"/>
            <consortium name="The Broad Institute Genome Sequencing Center for Infectious Disease"/>
            <person name="Wu L."/>
            <person name="Ma J."/>
        </authorList>
    </citation>
    <scope>NUCLEOTIDE SEQUENCE [LARGE SCALE GENOMIC DNA]</scope>
    <source>
        <strain evidence="4">KCTC 42282</strain>
    </source>
</reference>
<dbReference type="PROSITE" id="PS51257">
    <property type="entry name" value="PROKAR_LIPOPROTEIN"/>
    <property type="match status" value="1"/>
</dbReference>
<accession>A0ABV7UBY6</accession>
<evidence type="ECO:0000259" key="2">
    <source>
        <dbReference type="Pfam" id="PF06904"/>
    </source>
</evidence>
<dbReference type="EMBL" id="JBHRYC010000006">
    <property type="protein sequence ID" value="MFC3635957.1"/>
    <property type="molecule type" value="Genomic_DNA"/>
</dbReference>
<organism evidence="3 4">
    <name type="scientific">Camelimonas fluminis</name>
    <dbReference type="NCBI Taxonomy" id="1576911"/>
    <lineage>
        <taxon>Bacteria</taxon>
        <taxon>Pseudomonadati</taxon>
        <taxon>Pseudomonadota</taxon>
        <taxon>Alphaproteobacteria</taxon>
        <taxon>Hyphomicrobiales</taxon>
        <taxon>Chelatococcaceae</taxon>
        <taxon>Camelimonas</taxon>
    </lineage>
</organism>
<gene>
    <name evidence="3" type="ORF">ACFONL_00905</name>
</gene>
<comment type="caution">
    <text evidence="3">The sequence shown here is derived from an EMBL/GenBank/DDBJ whole genome shotgun (WGS) entry which is preliminary data.</text>
</comment>
<protein>
    <submittedName>
        <fullName evidence="3">Extensin family protein</fullName>
    </submittedName>
</protein>